<evidence type="ECO:0000256" key="1">
    <source>
        <dbReference type="ARBA" id="ARBA00004613"/>
    </source>
</evidence>
<evidence type="ECO:0000256" key="6">
    <source>
        <dbReference type="SAM" id="Phobius"/>
    </source>
</evidence>
<dbReference type="InterPro" id="IPR045473">
    <property type="entry name" value="ASM_C"/>
</dbReference>
<dbReference type="PANTHER" id="PTHR10340:SF57">
    <property type="entry name" value="METALLOPHOS DOMAIN-CONTAINING PROTEIN"/>
    <property type="match status" value="1"/>
</dbReference>
<dbReference type="AlphaFoldDB" id="A0A194QCX4"/>
<dbReference type="PANTHER" id="PTHR10340">
    <property type="entry name" value="SPHINGOMYELIN PHOSPHODIESTERASE"/>
    <property type="match status" value="1"/>
</dbReference>
<accession>A0A194QCX4</accession>
<dbReference type="SUPFAM" id="SSF56300">
    <property type="entry name" value="Metallo-dependent phosphatases"/>
    <property type="match status" value="1"/>
</dbReference>
<evidence type="ECO:0000256" key="5">
    <source>
        <dbReference type="ARBA" id="ARBA00023180"/>
    </source>
</evidence>
<sequence length="513" mass="57984">MPELGYDNLCTLGRRKNSNNERDLSPRSKMKIPYLLLTLTCVFTFSCTHAKIGYFWHITDFHYDPLYTPQGDTRRYCRRADERGSSGHHRALGRYGDYSCDSSLELIESAAKYMRTRHSENVEFVLWTGDIIAARYTGNEDDRYRAIRNMTELLGRTFSSHFVFPVLGHLDPSPSETLTNLWMHWLPLEALQTFKIVLGHLDPSPSETLTNLWMHWLPLEALQTFKIGGYYTIEQSHSKLRIVALNTNLFGIREVNSAPAKAQWEWLDAVLDKAQSNKEMVYIVGHAAPGTDLRPAYNSLSVDANAKYLRTIRRHAKIIAGQFFGHLHADTFRVIYDKDQPVSWALLAPSVSPHHDPTGSSNPGLRLYKFDSDTGKVLDYTQYYLDLAAANRAGSGAEWTAEYNLTQYYGLRDVSADSLHNLADKLRIGAPHETAMFNKYLRAYNVKHESADNCDGACAHQHFCAITCLEHVAYRQCVEAAASALAASAQSADLLLPALHVLFTLIIILVIFV</sequence>
<feature type="domain" description="Sphingomyelin phosphodiesterase C-terminal" evidence="8">
    <location>
        <begin position="341"/>
        <end position="481"/>
    </location>
</feature>
<keyword evidence="6" id="KW-0812">Transmembrane</keyword>
<dbReference type="Proteomes" id="UP000053268">
    <property type="component" value="Unassembled WGS sequence"/>
</dbReference>
<proteinExistence type="inferred from homology"/>
<name>A0A194QCX4_PAPXU</name>
<dbReference type="STRING" id="66420.A0A194QCX4"/>
<evidence type="ECO:0000259" key="7">
    <source>
        <dbReference type="Pfam" id="PF00149"/>
    </source>
</evidence>
<evidence type="ECO:0000256" key="3">
    <source>
        <dbReference type="ARBA" id="ARBA00022525"/>
    </source>
</evidence>
<dbReference type="GO" id="GO:0005615">
    <property type="term" value="C:extracellular space"/>
    <property type="evidence" value="ECO:0007669"/>
    <property type="project" value="TreeGrafter"/>
</dbReference>
<gene>
    <name evidence="9" type="ORF">RR46_06549</name>
</gene>
<keyword evidence="6" id="KW-1133">Transmembrane helix</keyword>
<organism evidence="9 10">
    <name type="scientific">Papilio xuthus</name>
    <name type="common">Asian swallowtail butterfly</name>
    <dbReference type="NCBI Taxonomy" id="66420"/>
    <lineage>
        <taxon>Eukaryota</taxon>
        <taxon>Metazoa</taxon>
        <taxon>Ecdysozoa</taxon>
        <taxon>Arthropoda</taxon>
        <taxon>Hexapoda</taxon>
        <taxon>Insecta</taxon>
        <taxon>Pterygota</taxon>
        <taxon>Neoptera</taxon>
        <taxon>Endopterygota</taxon>
        <taxon>Lepidoptera</taxon>
        <taxon>Glossata</taxon>
        <taxon>Ditrysia</taxon>
        <taxon>Papilionoidea</taxon>
        <taxon>Papilionidae</taxon>
        <taxon>Papilioninae</taxon>
        <taxon>Papilio</taxon>
    </lineage>
</organism>
<dbReference type="InterPro" id="IPR029052">
    <property type="entry name" value="Metallo-depent_PP-like"/>
</dbReference>
<dbReference type="Pfam" id="PF19272">
    <property type="entry name" value="ASMase_C"/>
    <property type="match status" value="1"/>
</dbReference>
<evidence type="ECO:0000259" key="8">
    <source>
        <dbReference type="Pfam" id="PF19272"/>
    </source>
</evidence>
<evidence type="ECO:0000256" key="4">
    <source>
        <dbReference type="ARBA" id="ARBA00022801"/>
    </source>
</evidence>
<comment type="similarity">
    <text evidence="2">Belongs to the acid sphingomyelinase family.</text>
</comment>
<protein>
    <submittedName>
        <fullName evidence="9">Acid sphingomyelinase-like phosphodiesterase 3a</fullName>
    </submittedName>
</protein>
<evidence type="ECO:0000313" key="10">
    <source>
        <dbReference type="Proteomes" id="UP000053268"/>
    </source>
</evidence>
<feature type="domain" description="Calcineurin-like phosphoesterase" evidence="7">
    <location>
        <begin position="55"/>
        <end position="329"/>
    </location>
</feature>
<feature type="transmembrane region" description="Helical" evidence="6">
    <location>
        <begin position="494"/>
        <end position="512"/>
    </location>
</feature>
<keyword evidence="4" id="KW-0378">Hydrolase</keyword>
<reference evidence="9 10" key="1">
    <citation type="journal article" date="2015" name="Nat. Commun.">
        <title>Outbred genome sequencing and CRISPR/Cas9 gene editing in butterflies.</title>
        <authorList>
            <person name="Li X."/>
            <person name="Fan D."/>
            <person name="Zhang W."/>
            <person name="Liu G."/>
            <person name="Zhang L."/>
            <person name="Zhao L."/>
            <person name="Fang X."/>
            <person name="Chen L."/>
            <person name="Dong Y."/>
            <person name="Chen Y."/>
            <person name="Ding Y."/>
            <person name="Zhao R."/>
            <person name="Feng M."/>
            <person name="Zhu Y."/>
            <person name="Feng Y."/>
            <person name="Jiang X."/>
            <person name="Zhu D."/>
            <person name="Xiang H."/>
            <person name="Feng X."/>
            <person name="Li S."/>
            <person name="Wang J."/>
            <person name="Zhang G."/>
            <person name="Kronforst M.R."/>
            <person name="Wang W."/>
        </authorList>
    </citation>
    <scope>NUCLEOTIDE SEQUENCE [LARGE SCALE GENOMIC DNA]</scope>
    <source>
        <strain evidence="9">Ya'a_city_454_Px</strain>
        <tissue evidence="9">Whole body</tissue>
    </source>
</reference>
<keyword evidence="10" id="KW-1185">Reference proteome</keyword>
<dbReference type="EMBL" id="KQ459185">
    <property type="protein sequence ID" value="KPJ03393.1"/>
    <property type="molecule type" value="Genomic_DNA"/>
</dbReference>
<dbReference type="InterPro" id="IPR004843">
    <property type="entry name" value="Calcineurin-like_PHP"/>
</dbReference>
<evidence type="ECO:0000256" key="2">
    <source>
        <dbReference type="ARBA" id="ARBA00008234"/>
    </source>
</evidence>
<keyword evidence="5" id="KW-0325">Glycoprotein</keyword>
<evidence type="ECO:0000313" key="9">
    <source>
        <dbReference type="EMBL" id="KPJ03393.1"/>
    </source>
</evidence>
<dbReference type="Pfam" id="PF00149">
    <property type="entry name" value="Metallophos"/>
    <property type="match status" value="1"/>
</dbReference>
<keyword evidence="3" id="KW-0964">Secreted</keyword>
<keyword evidence="6" id="KW-0472">Membrane</keyword>
<dbReference type="GO" id="GO:0008081">
    <property type="term" value="F:phosphoric diester hydrolase activity"/>
    <property type="evidence" value="ECO:0007669"/>
    <property type="project" value="TreeGrafter"/>
</dbReference>
<dbReference type="Gene3D" id="3.60.21.10">
    <property type="match status" value="1"/>
</dbReference>
<comment type="subcellular location">
    <subcellularLocation>
        <location evidence="1">Secreted</location>
    </subcellularLocation>
</comment>